<protein>
    <submittedName>
        <fullName evidence="2">Uncharacterized protein</fullName>
    </submittedName>
</protein>
<evidence type="ECO:0000313" key="2">
    <source>
        <dbReference type="EMBL" id="MED6196678.1"/>
    </source>
</evidence>
<reference evidence="2 3" key="1">
    <citation type="journal article" date="2023" name="Plants (Basel)">
        <title>Bridging the Gap: Combining Genomics and Transcriptomics Approaches to Understand Stylosanthes scabra, an Orphan Legume from the Brazilian Caatinga.</title>
        <authorList>
            <person name="Ferreira-Neto J.R.C."/>
            <person name="da Silva M.D."/>
            <person name="Binneck E."/>
            <person name="de Melo N.F."/>
            <person name="da Silva R.H."/>
            <person name="de Melo A.L.T.M."/>
            <person name="Pandolfi V."/>
            <person name="Bustamante F.O."/>
            <person name="Brasileiro-Vidal A.C."/>
            <person name="Benko-Iseppon A.M."/>
        </authorList>
    </citation>
    <scope>NUCLEOTIDE SEQUENCE [LARGE SCALE GENOMIC DNA]</scope>
    <source>
        <tissue evidence="2">Leaves</tissue>
    </source>
</reference>
<evidence type="ECO:0000313" key="3">
    <source>
        <dbReference type="Proteomes" id="UP001341840"/>
    </source>
</evidence>
<feature type="region of interest" description="Disordered" evidence="1">
    <location>
        <begin position="65"/>
        <end position="96"/>
    </location>
</feature>
<comment type="caution">
    <text evidence="2">The sequence shown here is derived from an EMBL/GenBank/DDBJ whole genome shotgun (WGS) entry which is preliminary data.</text>
</comment>
<proteinExistence type="predicted"/>
<name>A0ABU6XI98_9FABA</name>
<evidence type="ECO:0000256" key="1">
    <source>
        <dbReference type="SAM" id="MobiDB-lite"/>
    </source>
</evidence>
<accession>A0ABU6XI98</accession>
<organism evidence="2 3">
    <name type="scientific">Stylosanthes scabra</name>
    <dbReference type="NCBI Taxonomy" id="79078"/>
    <lineage>
        <taxon>Eukaryota</taxon>
        <taxon>Viridiplantae</taxon>
        <taxon>Streptophyta</taxon>
        <taxon>Embryophyta</taxon>
        <taxon>Tracheophyta</taxon>
        <taxon>Spermatophyta</taxon>
        <taxon>Magnoliopsida</taxon>
        <taxon>eudicotyledons</taxon>
        <taxon>Gunneridae</taxon>
        <taxon>Pentapetalae</taxon>
        <taxon>rosids</taxon>
        <taxon>fabids</taxon>
        <taxon>Fabales</taxon>
        <taxon>Fabaceae</taxon>
        <taxon>Papilionoideae</taxon>
        <taxon>50 kb inversion clade</taxon>
        <taxon>dalbergioids sensu lato</taxon>
        <taxon>Dalbergieae</taxon>
        <taxon>Pterocarpus clade</taxon>
        <taxon>Stylosanthes</taxon>
    </lineage>
</organism>
<dbReference type="Proteomes" id="UP001341840">
    <property type="component" value="Unassembled WGS sequence"/>
</dbReference>
<dbReference type="EMBL" id="JASCZI010211783">
    <property type="protein sequence ID" value="MED6196678.1"/>
    <property type="molecule type" value="Genomic_DNA"/>
</dbReference>
<sequence length="147" mass="16508">MDGQDERQVKKSRNWMGTKSLLNPIHRELSVNTTGIGVHSSNFDLIGHEDMPRFKCGEAKFGAEVAGGSKRNRRIATKPRRPKLEPMHTHQGSHAYASRPWAARLFGRTDTYAYTLRASMRTHRSTPASINRGAIHHFQGSPLPHLA</sequence>
<keyword evidence="3" id="KW-1185">Reference proteome</keyword>
<feature type="compositionally biased region" description="Basic residues" evidence="1">
    <location>
        <begin position="70"/>
        <end position="81"/>
    </location>
</feature>
<gene>
    <name evidence="2" type="ORF">PIB30_049609</name>
</gene>